<reference evidence="2 3" key="1">
    <citation type="journal article" date="2003" name="Proc. Natl. Acad. Sci. U.S.A.">
        <title>The complete genome sequence of the carcinogenic bacterium Helicobacter hepaticus.</title>
        <authorList>
            <person name="Suerbaum S."/>
            <person name="Josenhans C."/>
            <person name="Sterzenbach T."/>
            <person name="Drescher B."/>
            <person name="Brandt P."/>
            <person name="Bell M."/>
            <person name="Droege M."/>
            <person name="Fartmann B."/>
            <person name="Fischer H.-P."/>
            <person name="Ge Z."/>
            <person name="Hoerster A."/>
            <person name="Holland R."/>
            <person name="Klein K."/>
            <person name="Koenig J."/>
            <person name="Macko L."/>
            <person name="Mendz G.L."/>
            <person name="Nyakatura G."/>
            <person name="Schauer D.B."/>
            <person name="Shen Z."/>
            <person name="Weber J."/>
            <person name="Frosch M."/>
            <person name="Fox J.G."/>
        </authorList>
    </citation>
    <scope>NUCLEOTIDE SEQUENCE [LARGE SCALE GENOMIC DNA]</scope>
    <source>
        <strain evidence="3">ATCC 51449 / 3B1</strain>
    </source>
</reference>
<dbReference type="OrthoDB" id="5325182at2"/>
<accession>Q7VI44</accession>
<dbReference type="KEGG" id="hhe:HH_0764"/>
<protein>
    <submittedName>
        <fullName evidence="2">Uncharacterized protein</fullName>
    </submittedName>
</protein>
<keyword evidence="1" id="KW-0472">Membrane</keyword>
<keyword evidence="3" id="KW-1185">Reference proteome</keyword>
<dbReference type="RefSeq" id="WP_011115606.1">
    <property type="nucleotide sequence ID" value="NC_004917.1"/>
</dbReference>
<evidence type="ECO:0000313" key="3">
    <source>
        <dbReference type="Proteomes" id="UP000002495"/>
    </source>
</evidence>
<proteinExistence type="predicted"/>
<gene>
    <name evidence="2" type="ordered locus">HH_0764</name>
</gene>
<evidence type="ECO:0000313" key="2">
    <source>
        <dbReference type="EMBL" id="AAP77361.1"/>
    </source>
</evidence>
<dbReference type="EMBL" id="AE017125">
    <property type="protein sequence ID" value="AAP77361.1"/>
    <property type="molecule type" value="Genomic_DNA"/>
</dbReference>
<dbReference type="STRING" id="235279.HH_0764"/>
<feature type="transmembrane region" description="Helical" evidence="1">
    <location>
        <begin position="40"/>
        <end position="57"/>
    </location>
</feature>
<dbReference type="Proteomes" id="UP000002495">
    <property type="component" value="Chromosome"/>
</dbReference>
<organism evidence="2 3">
    <name type="scientific">Helicobacter hepaticus (strain ATCC 51449 / 3B1)</name>
    <dbReference type="NCBI Taxonomy" id="235279"/>
    <lineage>
        <taxon>Bacteria</taxon>
        <taxon>Pseudomonadati</taxon>
        <taxon>Campylobacterota</taxon>
        <taxon>Epsilonproteobacteria</taxon>
        <taxon>Campylobacterales</taxon>
        <taxon>Helicobacteraceae</taxon>
        <taxon>Helicobacter</taxon>
    </lineage>
</organism>
<sequence>MKAILKLKRFWFYFRWFLIGKYHCDISPTLKRFWFVIHKALWGVIIICVALSIGRVIEGGLL</sequence>
<keyword evidence="1" id="KW-1133">Transmembrane helix</keyword>
<name>Q7VI44_HELHP</name>
<keyword evidence="1" id="KW-0812">Transmembrane</keyword>
<evidence type="ECO:0000256" key="1">
    <source>
        <dbReference type="SAM" id="Phobius"/>
    </source>
</evidence>
<dbReference type="HOGENOM" id="CLU_2898005_0_0_7"/>
<dbReference type="AlphaFoldDB" id="Q7VI44"/>